<name>A0A9P5XN76_9AGAR</name>
<gene>
    <name evidence="2" type="ORF">P691DRAFT_661552</name>
</gene>
<protein>
    <submittedName>
        <fullName evidence="2">Uncharacterized protein</fullName>
    </submittedName>
</protein>
<sequence length="225" mass="25278">MTQPISLNSPNDNPTLVVVRSSPPANSAKNEGRTPNSFARLAIVTGVLLPIAIVPYILSRRRIVGLQRRCEELQLRLSVLERRLNAGVSKVTSVRDEQGNMRAILHEMGMKMDEMQEDAMQRSARQSQTNQLIHSDLRHLLKETKQIRSHTTSFRALGVSLADVAAFMHEIELQMGLQSGADNDKRGIHRLRILALQMQNLSQKEKCKVCTTAIQQGIIDLMYTD</sequence>
<reference evidence="2" key="1">
    <citation type="submission" date="2020-11" db="EMBL/GenBank/DDBJ databases">
        <authorList>
            <consortium name="DOE Joint Genome Institute"/>
            <person name="Ahrendt S."/>
            <person name="Riley R."/>
            <person name="Andreopoulos W."/>
            <person name="Labutti K."/>
            <person name="Pangilinan J."/>
            <person name="Ruiz-Duenas F.J."/>
            <person name="Barrasa J.M."/>
            <person name="Sanchez-Garcia M."/>
            <person name="Camarero S."/>
            <person name="Miyauchi S."/>
            <person name="Serrano A."/>
            <person name="Linde D."/>
            <person name="Babiker R."/>
            <person name="Drula E."/>
            <person name="Ayuso-Fernandez I."/>
            <person name="Pacheco R."/>
            <person name="Padilla G."/>
            <person name="Ferreira P."/>
            <person name="Barriuso J."/>
            <person name="Kellner H."/>
            <person name="Castanera R."/>
            <person name="Alfaro M."/>
            <person name="Ramirez L."/>
            <person name="Pisabarro A.G."/>
            <person name="Kuo A."/>
            <person name="Tritt A."/>
            <person name="Lipzen A."/>
            <person name="He G."/>
            <person name="Yan M."/>
            <person name="Ng V."/>
            <person name="Cullen D."/>
            <person name="Martin F."/>
            <person name="Rosso M.-N."/>
            <person name="Henrissat B."/>
            <person name="Hibbett D."/>
            <person name="Martinez A.T."/>
            <person name="Grigoriev I.V."/>
        </authorList>
    </citation>
    <scope>NUCLEOTIDE SEQUENCE</scope>
    <source>
        <strain evidence="2">MF-IS2</strain>
    </source>
</reference>
<dbReference type="EMBL" id="MU151074">
    <property type="protein sequence ID" value="KAF9452206.1"/>
    <property type="molecule type" value="Genomic_DNA"/>
</dbReference>
<comment type="caution">
    <text evidence="2">The sequence shown here is derived from an EMBL/GenBank/DDBJ whole genome shotgun (WGS) entry which is preliminary data.</text>
</comment>
<keyword evidence="1" id="KW-1133">Transmembrane helix</keyword>
<organism evidence="2 3">
    <name type="scientific">Macrolepiota fuliginosa MF-IS2</name>
    <dbReference type="NCBI Taxonomy" id="1400762"/>
    <lineage>
        <taxon>Eukaryota</taxon>
        <taxon>Fungi</taxon>
        <taxon>Dikarya</taxon>
        <taxon>Basidiomycota</taxon>
        <taxon>Agaricomycotina</taxon>
        <taxon>Agaricomycetes</taxon>
        <taxon>Agaricomycetidae</taxon>
        <taxon>Agaricales</taxon>
        <taxon>Agaricineae</taxon>
        <taxon>Agaricaceae</taxon>
        <taxon>Macrolepiota</taxon>
    </lineage>
</organism>
<dbReference type="Proteomes" id="UP000807342">
    <property type="component" value="Unassembled WGS sequence"/>
</dbReference>
<dbReference type="OrthoDB" id="3232130at2759"/>
<keyword evidence="1" id="KW-0812">Transmembrane</keyword>
<proteinExistence type="predicted"/>
<keyword evidence="1" id="KW-0472">Membrane</keyword>
<feature type="transmembrane region" description="Helical" evidence="1">
    <location>
        <begin position="38"/>
        <end position="58"/>
    </location>
</feature>
<evidence type="ECO:0000313" key="3">
    <source>
        <dbReference type="Proteomes" id="UP000807342"/>
    </source>
</evidence>
<dbReference type="AlphaFoldDB" id="A0A9P5XN76"/>
<keyword evidence="3" id="KW-1185">Reference proteome</keyword>
<evidence type="ECO:0000256" key="1">
    <source>
        <dbReference type="SAM" id="Phobius"/>
    </source>
</evidence>
<accession>A0A9P5XN76</accession>
<evidence type="ECO:0000313" key="2">
    <source>
        <dbReference type="EMBL" id="KAF9452206.1"/>
    </source>
</evidence>